<evidence type="ECO:0000313" key="1">
    <source>
        <dbReference type="EMBL" id="MBD3364189.1"/>
    </source>
</evidence>
<evidence type="ECO:0000313" key="2">
    <source>
        <dbReference type="Proteomes" id="UP000630660"/>
    </source>
</evidence>
<accession>A0A9D5K9P6</accession>
<sequence length="171" mass="18902">MISRDQARALVAELGQEEKDKSNSEGVATRAESICKILKDAGQKVDTEKVVVSALLKNVGRGHRKGLDIGASSAEMLTDRGHTDVAEIVRVYALPQTANVPLEAKILIYADMTTGPDGESIDPMKKLTFLQRLGNEWKDEKERVLAREAFEVKRRIVSEIDTLIKQSIAEK</sequence>
<dbReference type="EMBL" id="WJKJ01000100">
    <property type="protein sequence ID" value="MBD3364189.1"/>
    <property type="molecule type" value="Genomic_DNA"/>
</dbReference>
<reference evidence="1" key="1">
    <citation type="submission" date="2019-11" db="EMBL/GenBank/DDBJ databases">
        <title>Microbial mats filling the niche in hypersaline microbial mats.</title>
        <authorList>
            <person name="Wong H.L."/>
            <person name="Macleod F.I."/>
            <person name="White R.A. III"/>
            <person name="Burns B.P."/>
        </authorList>
    </citation>
    <scope>NUCLEOTIDE SEQUENCE</scope>
    <source>
        <strain evidence="1">Bin_327</strain>
    </source>
</reference>
<gene>
    <name evidence="1" type="ORF">GF359_03135</name>
</gene>
<organism evidence="1 2">
    <name type="scientific">candidate division WOR-3 bacterium</name>
    <dbReference type="NCBI Taxonomy" id="2052148"/>
    <lineage>
        <taxon>Bacteria</taxon>
        <taxon>Bacteria division WOR-3</taxon>
    </lineage>
</organism>
<proteinExistence type="predicted"/>
<comment type="caution">
    <text evidence="1">The sequence shown here is derived from an EMBL/GenBank/DDBJ whole genome shotgun (WGS) entry which is preliminary data.</text>
</comment>
<name>A0A9D5K9P6_UNCW3</name>
<dbReference type="Proteomes" id="UP000630660">
    <property type="component" value="Unassembled WGS sequence"/>
</dbReference>
<protein>
    <submittedName>
        <fullName evidence="1">Uncharacterized protein</fullName>
    </submittedName>
</protein>
<dbReference type="AlphaFoldDB" id="A0A9D5K9P6"/>